<sequence length="73" mass="8746">MELSQSFKNEKIKQFSSILTNYQAAKLQLITIRKFLQLLDVKMQNHLTLAQLFYKYLITDYFFSLSEFTKKNT</sequence>
<reference evidence="1" key="1">
    <citation type="submission" date="2021-01" db="EMBL/GenBank/DDBJ databases">
        <authorList>
            <consortium name="Genoscope - CEA"/>
            <person name="William W."/>
        </authorList>
    </citation>
    <scope>NUCLEOTIDE SEQUENCE</scope>
</reference>
<dbReference type="AlphaFoldDB" id="A0A8S1S456"/>
<organism evidence="1 2">
    <name type="scientific">Paramecium octaurelia</name>
    <dbReference type="NCBI Taxonomy" id="43137"/>
    <lineage>
        <taxon>Eukaryota</taxon>
        <taxon>Sar</taxon>
        <taxon>Alveolata</taxon>
        <taxon>Ciliophora</taxon>
        <taxon>Intramacronucleata</taxon>
        <taxon>Oligohymenophorea</taxon>
        <taxon>Peniculida</taxon>
        <taxon>Parameciidae</taxon>
        <taxon>Paramecium</taxon>
    </lineage>
</organism>
<proteinExistence type="predicted"/>
<comment type="caution">
    <text evidence="1">The sequence shown here is derived from an EMBL/GenBank/DDBJ whole genome shotgun (WGS) entry which is preliminary data.</text>
</comment>
<name>A0A8S1S456_PAROT</name>
<dbReference type="Proteomes" id="UP000683925">
    <property type="component" value="Unassembled WGS sequence"/>
</dbReference>
<evidence type="ECO:0000313" key="2">
    <source>
        <dbReference type="Proteomes" id="UP000683925"/>
    </source>
</evidence>
<keyword evidence="2" id="KW-1185">Reference proteome</keyword>
<evidence type="ECO:0000313" key="1">
    <source>
        <dbReference type="EMBL" id="CAD8133674.1"/>
    </source>
</evidence>
<dbReference type="EMBL" id="CAJJDP010000004">
    <property type="protein sequence ID" value="CAD8133674.1"/>
    <property type="molecule type" value="Genomic_DNA"/>
</dbReference>
<accession>A0A8S1S456</accession>
<protein>
    <submittedName>
        <fullName evidence="1">Uncharacterized protein</fullName>
    </submittedName>
</protein>
<gene>
    <name evidence="1" type="ORF">POCTA_138.1.T0050006</name>
</gene>